<protein>
    <recommendedName>
        <fullName evidence="4">Secreted protein</fullName>
    </recommendedName>
</protein>
<reference evidence="2" key="1">
    <citation type="journal article" date="2020" name="Stud. Mycol.">
        <title>101 Dothideomycetes genomes: a test case for predicting lifestyles and emergence of pathogens.</title>
        <authorList>
            <person name="Haridas S."/>
            <person name="Albert R."/>
            <person name="Binder M."/>
            <person name="Bloem J."/>
            <person name="Labutti K."/>
            <person name="Salamov A."/>
            <person name="Andreopoulos B."/>
            <person name="Baker S."/>
            <person name="Barry K."/>
            <person name="Bills G."/>
            <person name="Bluhm B."/>
            <person name="Cannon C."/>
            <person name="Castanera R."/>
            <person name="Culley D."/>
            <person name="Daum C."/>
            <person name="Ezra D."/>
            <person name="Gonzalez J."/>
            <person name="Henrissat B."/>
            <person name="Kuo A."/>
            <person name="Liang C."/>
            <person name="Lipzen A."/>
            <person name="Lutzoni F."/>
            <person name="Magnuson J."/>
            <person name="Mondo S."/>
            <person name="Nolan M."/>
            <person name="Ohm R."/>
            <person name="Pangilinan J."/>
            <person name="Park H.-J."/>
            <person name="Ramirez L."/>
            <person name="Alfaro M."/>
            <person name="Sun H."/>
            <person name="Tritt A."/>
            <person name="Yoshinaga Y."/>
            <person name="Zwiers L.-H."/>
            <person name="Turgeon B."/>
            <person name="Goodwin S."/>
            <person name="Spatafora J."/>
            <person name="Crous P."/>
            <person name="Grigoriev I."/>
        </authorList>
    </citation>
    <scope>NUCLEOTIDE SEQUENCE</scope>
    <source>
        <strain evidence="2">CBS 122681</strain>
    </source>
</reference>
<gene>
    <name evidence="2" type="ORF">K491DRAFT_621208</name>
</gene>
<name>A0A6A6TMW2_9PLEO</name>
<accession>A0A6A6TMW2</accession>
<organism evidence="2 3">
    <name type="scientific">Lophiostoma macrostomum CBS 122681</name>
    <dbReference type="NCBI Taxonomy" id="1314788"/>
    <lineage>
        <taxon>Eukaryota</taxon>
        <taxon>Fungi</taxon>
        <taxon>Dikarya</taxon>
        <taxon>Ascomycota</taxon>
        <taxon>Pezizomycotina</taxon>
        <taxon>Dothideomycetes</taxon>
        <taxon>Pleosporomycetidae</taxon>
        <taxon>Pleosporales</taxon>
        <taxon>Lophiostomataceae</taxon>
        <taxon>Lophiostoma</taxon>
    </lineage>
</organism>
<feature type="chain" id="PRO_5025456759" description="Secreted protein" evidence="1">
    <location>
        <begin position="23"/>
        <end position="58"/>
    </location>
</feature>
<evidence type="ECO:0008006" key="4">
    <source>
        <dbReference type="Google" id="ProtNLM"/>
    </source>
</evidence>
<dbReference type="EMBL" id="MU004300">
    <property type="protein sequence ID" value="KAF2660283.1"/>
    <property type="molecule type" value="Genomic_DNA"/>
</dbReference>
<feature type="signal peptide" evidence="1">
    <location>
        <begin position="1"/>
        <end position="22"/>
    </location>
</feature>
<proteinExistence type="predicted"/>
<keyword evidence="3" id="KW-1185">Reference proteome</keyword>
<evidence type="ECO:0000313" key="3">
    <source>
        <dbReference type="Proteomes" id="UP000799324"/>
    </source>
</evidence>
<dbReference type="AlphaFoldDB" id="A0A6A6TMW2"/>
<evidence type="ECO:0000256" key="1">
    <source>
        <dbReference type="SAM" id="SignalP"/>
    </source>
</evidence>
<sequence length="58" mass="6280">MPILTACMLCVDFMMRAPAACASALGDFECGRWTDRTSSKPESFALIIQSLCTSCQIS</sequence>
<keyword evidence="1" id="KW-0732">Signal</keyword>
<dbReference type="Proteomes" id="UP000799324">
    <property type="component" value="Unassembled WGS sequence"/>
</dbReference>
<evidence type="ECO:0000313" key="2">
    <source>
        <dbReference type="EMBL" id="KAF2660283.1"/>
    </source>
</evidence>